<dbReference type="RefSeq" id="WP_131836446.1">
    <property type="nucleotide sequence ID" value="NZ_SMFY01000003.1"/>
</dbReference>
<dbReference type="Proteomes" id="UP000295030">
    <property type="component" value="Unassembled WGS sequence"/>
</dbReference>
<keyword evidence="3" id="KW-1185">Reference proteome</keyword>
<dbReference type="EMBL" id="SMFY01000003">
    <property type="protein sequence ID" value="TCK23490.1"/>
    <property type="molecule type" value="Genomic_DNA"/>
</dbReference>
<gene>
    <name evidence="2" type="ORF">EV667_3325</name>
</gene>
<organism evidence="2 3">
    <name type="scientific">Ancylobacter aquaticus</name>
    <dbReference type="NCBI Taxonomy" id="100"/>
    <lineage>
        <taxon>Bacteria</taxon>
        <taxon>Pseudomonadati</taxon>
        <taxon>Pseudomonadota</taxon>
        <taxon>Alphaproteobacteria</taxon>
        <taxon>Hyphomicrobiales</taxon>
        <taxon>Xanthobacteraceae</taxon>
        <taxon>Ancylobacter</taxon>
    </lineage>
</organism>
<evidence type="ECO:0000313" key="3">
    <source>
        <dbReference type="Proteomes" id="UP000295030"/>
    </source>
</evidence>
<dbReference type="OrthoDB" id="7630100at2"/>
<dbReference type="Pfam" id="PF11306">
    <property type="entry name" value="DUF3108"/>
    <property type="match status" value="1"/>
</dbReference>
<proteinExistence type="predicted"/>
<name>A0A4R1HSF0_ANCAQ</name>
<evidence type="ECO:0000256" key="1">
    <source>
        <dbReference type="SAM" id="SignalP"/>
    </source>
</evidence>
<comment type="caution">
    <text evidence="2">The sequence shown here is derived from an EMBL/GenBank/DDBJ whole genome shotgun (WGS) entry which is preliminary data.</text>
</comment>
<reference evidence="2 3" key="1">
    <citation type="submission" date="2019-03" db="EMBL/GenBank/DDBJ databases">
        <title>Genomic Encyclopedia of Type Strains, Phase IV (KMG-IV): sequencing the most valuable type-strain genomes for metagenomic binning, comparative biology and taxonomic classification.</title>
        <authorList>
            <person name="Goeker M."/>
        </authorList>
    </citation>
    <scope>NUCLEOTIDE SEQUENCE [LARGE SCALE GENOMIC DNA]</scope>
    <source>
        <strain evidence="2 3">DSM 101</strain>
    </source>
</reference>
<accession>A0A4R1HSF0</accession>
<dbReference type="AlphaFoldDB" id="A0A4R1HSF0"/>
<dbReference type="InterPro" id="IPR021457">
    <property type="entry name" value="DUF3108"/>
</dbReference>
<protein>
    <submittedName>
        <fullName evidence="2">Uncharacterized protein DUF3108</fullName>
    </submittedName>
</protein>
<keyword evidence="1" id="KW-0732">Signal</keyword>
<sequence>MMRVCLTALMALAGAGATVPDAFADGRLEARYRMSLGGLELGRAALLIEVDDSSYIASGSGRLTGVVQAVSSGKGTAGARGLVGRGALAPRSFAMEAVSDKKTESIRLAMNGAGVTDMRVEPPVFPSADRVPVADKDKKGIFDPMTAALVMVPGTEEPVSAKACDRTLEIFDGRQRYDLTLSFERIDQVKADKGYAGPAVVCRIAYRPVSGHKPSRTGVKYMMKNKDMFVWLAPVAGTRVLVPFRASVATAIGIAQMEAEAFETKALVGTRSTPAKAGLP</sequence>
<evidence type="ECO:0000313" key="2">
    <source>
        <dbReference type="EMBL" id="TCK23490.1"/>
    </source>
</evidence>
<feature type="chain" id="PRO_5020258542" evidence="1">
    <location>
        <begin position="25"/>
        <end position="280"/>
    </location>
</feature>
<feature type="signal peptide" evidence="1">
    <location>
        <begin position="1"/>
        <end position="24"/>
    </location>
</feature>